<dbReference type="Pfam" id="PF26314">
    <property type="entry name" value="MptA_B_family"/>
    <property type="match status" value="1"/>
</dbReference>
<feature type="transmembrane region" description="Helical" evidence="1">
    <location>
        <begin position="378"/>
        <end position="405"/>
    </location>
</feature>
<comment type="caution">
    <text evidence="2">The sequence shown here is derived from an EMBL/GenBank/DDBJ whole genome shotgun (WGS) entry which is preliminary data.</text>
</comment>
<evidence type="ECO:0000256" key="1">
    <source>
        <dbReference type="SAM" id="Phobius"/>
    </source>
</evidence>
<evidence type="ECO:0008006" key="4">
    <source>
        <dbReference type="Google" id="ProtNLM"/>
    </source>
</evidence>
<sequence>MFQKYKKIITIILLSTVFIGASFAIKLLGNPLDHPKKLVLYIDIMFLSYIIGAWYYSRTTQIKQTNSLFFIVIVTSILTQLIFLSIPPFFNDFFRYLWDGMLSTHHLNPYATFPWAIHDNPTTQHLANVWYWKPMFFKWTYTIYPPTLQYIFALAARIAQNSALTLRILFFLFNIASLYLGTKLLKLLKKSPLFIALIALNPLWLFETTASSHVEGIIIFFFLLVIYLYKTNNIYFASIATAFATLTKFFPIMLLPLIITKQKNNTPIPPYLTILLFLISLSLLYLPFAIHIEPTLLVESLKVYVSDWTMSPGAFSLINYFFSSKTTKIISVFLVLSITIISYLKNTTPKKINTKTISCCSFLPHNRTFKHPHAIFSILYTSILSLLALSSTVFSWYILWIVWLLPFIKYKITGIILSATVIFQYLILHFDQTHNTYVYQQNGHILWLQLLIWVPPLLSLLYEYYSNDRKTYET</sequence>
<evidence type="ECO:0000313" key="2">
    <source>
        <dbReference type="EMBL" id="PIR77319.1"/>
    </source>
</evidence>
<name>A0A2M6P190_9BACT</name>
<feature type="transmembrane region" description="Helical" evidence="1">
    <location>
        <begin position="163"/>
        <end position="181"/>
    </location>
</feature>
<dbReference type="AlphaFoldDB" id="A0A2M6P190"/>
<feature type="transmembrane region" description="Helical" evidence="1">
    <location>
        <begin position="329"/>
        <end position="345"/>
    </location>
</feature>
<feature type="transmembrane region" description="Helical" evidence="1">
    <location>
        <begin position="271"/>
        <end position="292"/>
    </location>
</feature>
<feature type="transmembrane region" description="Helical" evidence="1">
    <location>
        <begin position="136"/>
        <end position="156"/>
    </location>
</feature>
<keyword evidence="1" id="KW-0812">Transmembrane</keyword>
<feature type="transmembrane region" description="Helical" evidence="1">
    <location>
        <begin position="68"/>
        <end position="90"/>
    </location>
</feature>
<dbReference type="Proteomes" id="UP000228528">
    <property type="component" value="Unassembled WGS sequence"/>
</dbReference>
<feature type="transmembrane region" description="Helical" evidence="1">
    <location>
        <begin position="235"/>
        <end position="259"/>
    </location>
</feature>
<reference evidence="3" key="1">
    <citation type="submission" date="2017-09" db="EMBL/GenBank/DDBJ databases">
        <title>Depth-based differentiation of microbial function through sediment-hosted aquifers and enrichment of novel symbionts in the deep terrestrial subsurface.</title>
        <authorList>
            <person name="Probst A.J."/>
            <person name="Ladd B."/>
            <person name="Jarett J.K."/>
            <person name="Geller-Mcgrath D.E."/>
            <person name="Sieber C.M.K."/>
            <person name="Emerson J.B."/>
            <person name="Anantharaman K."/>
            <person name="Thomas B.C."/>
            <person name="Malmstrom R."/>
            <person name="Stieglmeier M."/>
            <person name="Klingl A."/>
            <person name="Woyke T."/>
            <person name="Ryan C.M."/>
            <person name="Banfield J.F."/>
        </authorList>
    </citation>
    <scope>NUCLEOTIDE SEQUENCE [LARGE SCALE GENOMIC DNA]</scope>
</reference>
<keyword evidence="1" id="KW-0472">Membrane</keyword>
<accession>A0A2M6P190</accession>
<evidence type="ECO:0000313" key="3">
    <source>
        <dbReference type="Proteomes" id="UP000228528"/>
    </source>
</evidence>
<protein>
    <recommendedName>
        <fullName evidence="4">Glycosyltransferase RgtA/B/C/D-like domain-containing protein</fullName>
    </recommendedName>
</protein>
<dbReference type="EMBL" id="PFBW01000135">
    <property type="protein sequence ID" value="PIR77319.1"/>
    <property type="molecule type" value="Genomic_DNA"/>
</dbReference>
<proteinExistence type="predicted"/>
<feature type="transmembrane region" description="Helical" evidence="1">
    <location>
        <begin position="445"/>
        <end position="465"/>
    </location>
</feature>
<feature type="transmembrane region" description="Helical" evidence="1">
    <location>
        <begin position="412"/>
        <end position="430"/>
    </location>
</feature>
<organism evidence="2 3">
    <name type="scientific">Candidatus Magasanikbacteria bacterium CG10_big_fil_rev_8_21_14_0_10_38_6</name>
    <dbReference type="NCBI Taxonomy" id="1974647"/>
    <lineage>
        <taxon>Bacteria</taxon>
        <taxon>Candidatus Magasanikiibacteriota</taxon>
    </lineage>
</organism>
<feature type="transmembrane region" description="Helical" evidence="1">
    <location>
        <begin position="40"/>
        <end position="56"/>
    </location>
</feature>
<feature type="transmembrane region" description="Helical" evidence="1">
    <location>
        <begin position="213"/>
        <end position="229"/>
    </location>
</feature>
<keyword evidence="1" id="KW-1133">Transmembrane helix</keyword>
<gene>
    <name evidence="2" type="ORF">COU30_03085</name>
</gene>